<reference evidence="5" key="1">
    <citation type="journal article" date="2015" name="BMC Genomics">
        <title>Genomic and transcriptomic analysis of the endophytic fungus Pestalotiopsis fici reveals its lifestyle and high potential for synthesis of natural products.</title>
        <authorList>
            <person name="Wang X."/>
            <person name="Zhang X."/>
            <person name="Liu L."/>
            <person name="Xiang M."/>
            <person name="Wang W."/>
            <person name="Sun X."/>
            <person name="Che Y."/>
            <person name="Guo L."/>
            <person name="Liu G."/>
            <person name="Guo L."/>
            <person name="Wang C."/>
            <person name="Yin W.B."/>
            <person name="Stadler M."/>
            <person name="Zhang X."/>
            <person name="Liu X."/>
        </authorList>
    </citation>
    <scope>NUCLEOTIDE SEQUENCE [LARGE SCALE GENOMIC DNA]</scope>
    <source>
        <strain evidence="5">W106-1 / CGMCC3.15140</strain>
    </source>
</reference>
<dbReference type="KEGG" id="pfy:PFICI_14193"/>
<keyword evidence="5" id="KW-1185">Reference proteome</keyword>
<dbReference type="OrthoDB" id="6278596at2759"/>
<dbReference type="eggNOG" id="KOG4386">
    <property type="taxonomic scope" value="Eukaryota"/>
</dbReference>
<evidence type="ECO:0008006" key="6">
    <source>
        <dbReference type="Google" id="ProtNLM"/>
    </source>
</evidence>
<feature type="region of interest" description="Disordered" evidence="1">
    <location>
        <begin position="722"/>
        <end position="741"/>
    </location>
</feature>
<dbReference type="Pfam" id="PF07919">
    <property type="entry name" value="Gryzun"/>
    <property type="match status" value="1"/>
</dbReference>
<evidence type="ECO:0000313" key="5">
    <source>
        <dbReference type="Proteomes" id="UP000030651"/>
    </source>
</evidence>
<proteinExistence type="predicted"/>
<accession>W3WMF8</accession>
<dbReference type="PANTHER" id="PTHR14374:SF0">
    <property type="entry name" value="TRAFFICKING PROTEIN PARTICLE COMPLEX SUBUNIT 11"/>
    <property type="match status" value="1"/>
</dbReference>
<feature type="region of interest" description="Disordered" evidence="1">
    <location>
        <begin position="262"/>
        <end position="282"/>
    </location>
</feature>
<dbReference type="GeneID" id="19279206"/>
<dbReference type="OMA" id="SIYACFY"/>
<dbReference type="RefSeq" id="XP_007840965.1">
    <property type="nucleotide sequence ID" value="XM_007842774.1"/>
</dbReference>
<sequence>MDDYPAGSLDHNLPLLVVSGLSTGPTKPLLTDPDLKEQSVLIRSELPPVESREAKAILHYIQEADATDLPWNGQDASRKYKFKVKTIGRDFLLPPRRARLPEDLETPLSPPVLHSPFSPLSPGSSLYPDGLIDARWLHKHQSLIPSICLCFYSLTSDPTLATLHDNQLKTDINALKNAISRSGYKCRLVAVILSDRTPDSMGAFQERLENIRWGTGLDPKTSLFVLPTRRSEAELEGAVDSILTAVFVQASEYYRELGRRSRKKKGRGVAPQPTIPPTSGTSHTLTLQGWNVRYDFKAGVFAEFRQEMDVALRSYEQAYETLLGMDVLETVPSWSPRFNDGRYVADILAIRALRCLLWNGQTTAAVRRWQMHRQRMSDFLDRRGRGTQNYGWQAWEARWAEIMANLIERAQFPELDSSSQALFRSPEKALSAERLQPWELLHHAGYWYKTASQHALDRRKLAYAIPDDSRKPPDLSEVSKSAAKAYNAFDTYMCPEPYEEYPLDGEGFDHARYILKYLNAAKAEFQKRHQVRLTAEIALDAAKELEYLKEWKQILELLTPMWRDSSFRREGWLGAAEALGWTLRKAAARAGQADLVIAIDWELLSNSFSRQPNWHYDITRSLDNMQIDKRPEVSVNDDHLTSFLKASFVFKHDEGRAGQTCPAQLVVTSTAFSGSAPITLQDIAVAFGGSVRNLRLTHEAGTAQPLVRNNISLTSVVLKEIEAPEDTGDRAESGSSTPTSGMVILHGKDDLTLRPGQSRVFELSLPLREAGEANAAVITATIAPENFKLSYSMRVREDNTVGFWYTNTGKRRVTKINPHVIKVLPRPPKMQLRFVGVHKQYYAGEPIKVQIDLVNEEDVDAVSKLDVHLYGQEVPSFTASAGDETLQSTSQHSEEAKLDGLPIGTIATTESARAIVTIDPIIRPTAYDLTIKAWYNLISDPSTSIVQTVTFQVNVVNPFEASYDLVPRLHKESWPSIFDHENLQEQAEDDEDHNHQATGLAQKWCLITRFASFATEDLCVRELDLQVVKTHGGVKCTVSKDPTHLISDLTMSPKTMEEAQFDIVAQKLTLDERAPSTADLAFSIKWHRSTAENDSAPNTTTFLLDPFYVTVSEPRVLASVSYSEPPAPKDGADASDRSLPIIILDITIENPSNHFLTFGLAMEPSDEFAFSGSKSTSLNVLPLARRAVTYRLLPLVEGGRWIKPQLVVRDKYFQKVLRIIPTEGMKREGDGVAIWVPRNVDV</sequence>
<dbReference type="Pfam" id="PF11817">
    <property type="entry name" value="Foie-gras_1"/>
    <property type="match status" value="1"/>
</dbReference>
<dbReference type="EMBL" id="KI912120">
    <property type="protein sequence ID" value="ETS74327.1"/>
    <property type="molecule type" value="Genomic_DNA"/>
</dbReference>
<dbReference type="InParanoid" id="W3WMF8"/>
<feature type="compositionally biased region" description="Basic and acidic residues" evidence="1">
    <location>
        <begin position="722"/>
        <end position="732"/>
    </location>
</feature>
<evidence type="ECO:0000259" key="3">
    <source>
        <dbReference type="Pfam" id="PF11817"/>
    </source>
</evidence>
<evidence type="ECO:0000313" key="4">
    <source>
        <dbReference type="EMBL" id="ETS74327.1"/>
    </source>
</evidence>
<name>W3WMF8_PESFW</name>
<dbReference type="Proteomes" id="UP000030651">
    <property type="component" value="Unassembled WGS sequence"/>
</dbReference>
<organism evidence="4 5">
    <name type="scientific">Pestalotiopsis fici (strain W106-1 / CGMCC3.15140)</name>
    <dbReference type="NCBI Taxonomy" id="1229662"/>
    <lineage>
        <taxon>Eukaryota</taxon>
        <taxon>Fungi</taxon>
        <taxon>Dikarya</taxon>
        <taxon>Ascomycota</taxon>
        <taxon>Pezizomycotina</taxon>
        <taxon>Sordariomycetes</taxon>
        <taxon>Xylariomycetidae</taxon>
        <taxon>Amphisphaeriales</taxon>
        <taxon>Sporocadaceae</taxon>
        <taxon>Pestalotiopsis</taxon>
    </lineage>
</organism>
<dbReference type="PANTHER" id="PTHR14374">
    <property type="entry name" value="FOIE GRAS"/>
    <property type="match status" value="1"/>
</dbReference>
<dbReference type="AlphaFoldDB" id="W3WMF8"/>
<evidence type="ECO:0000256" key="1">
    <source>
        <dbReference type="SAM" id="MobiDB-lite"/>
    </source>
</evidence>
<dbReference type="STRING" id="1229662.W3WMF8"/>
<feature type="domain" description="Gryzun putative trafficking through Golgi" evidence="2">
    <location>
        <begin position="633"/>
        <end position="1237"/>
    </location>
</feature>
<evidence type="ECO:0000259" key="2">
    <source>
        <dbReference type="Pfam" id="PF07919"/>
    </source>
</evidence>
<dbReference type="HOGENOM" id="CLU_003572_1_0_1"/>
<protein>
    <recommendedName>
        <fullName evidence="6">Trafficking protein particle complex subunit 11 domain-containing protein</fullName>
    </recommendedName>
</protein>
<feature type="domain" description="Trafficking protein particle complex subunit 11" evidence="3">
    <location>
        <begin position="337"/>
        <end position="605"/>
    </location>
</feature>
<dbReference type="InterPro" id="IPR021773">
    <property type="entry name" value="TPC11"/>
</dbReference>
<gene>
    <name evidence="4" type="ORF">PFICI_14193</name>
</gene>
<dbReference type="InterPro" id="IPR012880">
    <property type="entry name" value="Gryzun"/>
</dbReference>